<keyword evidence="2" id="KW-1185">Reference proteome</keyword>
<dbReference type="AlphaFoldDB" id="A0A2P8HCX5"/>
<reference evidence="1 2" key="1">
    <citation type="submission" date="2018-03" db="EMBL/GenBank/DDBJ databases">
        <title>Genomic Encyclopedia of Type Strains, Phase III (KMG-III): the genomes of soil and plant-associated and newly described type strains.</title>
        <authorList>
            <person name="Whitman W."/>
        </authorList>
    </citation>
    <scope>NUCLEOTIDE SEQUENCE [LARGE SCALE GENOMIC DNA]</scope>
    <source>
        <strain evidence="1 2">CGMCC 1.07653</strain>
    </source>
</reference>
<evidence type="ECO:0000313" key="1">
    <source>
        <dbReference type="EMBL" id="PSL44058.1"/>
    </source>
</evidence>
<comment type="caution">
    <text evidence="1">The sequence shown here is derived from an EMBL/GenBank/DDBJ whole genome shotgun (WGS) entry which is preliminary data.</text>
</comment>
<dbReference type="InterPro" id="IPR014199">
    <property type="entry name" value="Spore_YtxC"/>
</dbReference>
<dbReference type="Proteomes" id="UP000242310">
    <property type="component" value="Unassembled WGS sequence"/>
</dbReference>
<sequence length="274" mass="31354">MVAIECKPLEDRRFIHGCLDGSVRRFREHGIDFGEVACKEDCISLAFSGAPREWEHGGVPLLSAIITDCIIATREDTCLKDMLQKKYQFDDVESISVLTIACSIIAGDRPGPVLNTSVAARKQLLFSEVKEQLEDRNTFHFEPFLTFRTSRYQQQLMIILEAAVEEYHLEQKYQLMIERMRHFLRTSAPVVETLTITGPKTWVYSDGAGRILSEHDRLVHLSSELMIEEGAAERELLISPIVSLAPKRLFLKQVEETPLVRTLMSIFQERLSWL</sequence>
<evidence type="ECO:0000313" key="2">
    <source>
        <dbReference type="Proteomes" id="UP000242310"/>
    </source>
</evidence>
<accession>A0A2P8HCX5</accession>
<dbReference type="EMBL" id="PYAV01000009">
    <property type="protein sequence ID" value="PSL44058.1"/>
    <property type="molecule type" value="Genomic_DNA"/>
</dbReference>
<organism evidence="1 2">
    <name type="scientific">Salsuginibacillus halophilus</name>
    <dbReference type="NCBI Taxonomy" id="517424"/>
    <lineage>
        <taxon>Bacteria</taxon>
        <taxon>Bacillati</taxon>
        <taxon>Bacillota</taxon>
        <taxon>Bacilli</taxon>
        <taxon>Bacillales</taxon>
        <taxon>Bacillaceae</taxon>
        <taxon>Salsuginibacillus</taxon>
    </lineage>
</organism>
<dbReference type="Pfam" id="PF08812">
    <property type="entry name" value="YtxC"/>
    <property type="match status" value="1"/>
</dbReference>
<proteinExistence type="predicted"/>
<gene>
    <name evidence="1" type="ORF">B0H94_109120</name>
</gene>
<name>A0A2P8HCX5_9BACI</name>
<protein>
    <submittedName>
        <fullName evidence="1">Putative sporulation protein YtxC</fullName>
    </submittedName>
</protein>
<dbReference type="RefSeq" id="WP_181315351.1">
    <property type="nucleotide sequence ID" value="NZ_PYAV01000009.1"/>
</dbReference>